<dbReference type="Proteomes" id="UP000447876">
    <property type="component" value="Unassembled WGS sequence"/>
</dbReference>
<keyword evidence="1" id="KW-0812">Transmembrane</keyword>
<dbReference type="AlphaFoldDB" id="A0A7X3CQT8"/>
<organism evidence="2 3">
    <name type="scientific">Paenibacillus woosongensis</name>
    <dbReference type="NCBI Taxonomy" id="307580"/>
    <lineage>
        <taxon>Bacteria</taxon>
        <taxon>Bacillati</taxon>
        <taxon>Bacillota</taxon>
        <taxon>Bacilli</taxon>
        <taxon>Bacillales</taxon>
        <taxon>Paenibacillaceae</taxon>
        <taxon>Paenibacillus</taxon>
    </lineage>
</organism>
<dbReference type="OrthoDB" id="2627849at2"/>
<keyword evidence="1" id="KW-1133">Transmembrane helix</keyword>
<evidence type="ECO:0000313" key="3">
    <source>
        <dbReference type="Proteomes" id="UP000447876"/>
    </source>
</evidence>
<reference evidence="2 3" key="1">
    <citation type="submission" date="2019-11" db="EMBL/GenBank/DDBJ databases">
        <title>Draft genome sequences of five Paenibacillus species of dairy origin.</title>
        <authorList>
            <person name="Olajide A.M."/>
            <person name="Chen S."/>
            <person name="Lapointe G."/>
        </authorList>
    </citation>
    <scope>NUCLEOTIDE SEQUENCE [LARGE SCALE GENOMIC DNA]</scope>
    <source>
        <strain evidence="2 3">12CR55</strain>
    </source>
</reference>
<protein>
    <submittedName>
        <fullName evidence="2">Uncharacterized protein</fullName>
    </submittedName>
</protein>
<gene>
    <name evidence="2" type="ORF">GNP95_21065</name>
</gene>
<dbReference type="RefSeq" id="WP_155612815.1">
    <property type="nucleotide sequence ID" value="NZ_WNZW01000012.1"/>
</dbReference>
<evidence type="ECO:0000313" key="2">
    <source>
        <dbReference type="EMBL" id="MUG47445.1"/>
    </source>
</evidence>
<feature type="transmembrane region" description="Helical" evidence="1">
    <location>
        <begin position="29"/>
        <end position="49"/>
    </location>
</feature>
<name>A0A7X3CQT8_9BACL</name>
<accession>A0A7X3CQT8</accession>
<keyword evidence="1" id="KW-0472">Membrane</keyword>
<comment type="caution">
    <text evidence="2">The sequence shown here is derived from an EMBL/GenBank/DDBJ whole genome shotgun (WGS) entry which is preliminary data.</text>
</comment>
<sequence>MIVTALVFVLIALYEWFDWRKRHDGTAKLWRLITIMAILLILLEVYFLVKDYWNFEEALHRLYRFLGQWL</sequence>
<dbReference type="EMBL" id="WNZW01000012">
    <property type="protein sequence ID" value="MUG47445.1"/>
    <property type="molecule type" value="Genomic_DNA"/>
</dbReference>
<proteinExistence type="predicted"/>
<evidence type="ECO:0000256" key="1">
    <source>
        <dbReference type="SAM" id="Phobius"/>
    </source>
</evidence>